<evidence type="ECO:0000259" key="9">
    <source>
        <dbReference type="Pfam" id="PF01435"/>
    </source>
</evidence>
<feature type="domain" description="Peptidase M48" evidence="9">
    <location>
        <begin position="126"/>
        <end position="306"/>
    </location>
</feature>
<sequence>MNKPHPRMRRLAAFSGLALAAGLACAPASSQDGAKALNLLGSFLRQAAPAEATTQPQPASPAGVLGNLLGAGIPSSGGQASNAGNLIGLLSQSLEQIDEPKEIEIGRHLAAVLLGSKPLHPDLALQRYVNQLGRWISLQSARPQLPWTFGVLDDPGFNAFAAPGGYVFVTKGLVDRVADEAELAGILAHEITHVTGKHHLQAMAKSARSGLLTLAIGSQVRGELAGAVSAQFLSLGRDLYSRGLDQGDEFEADRNGVALAARAGFDPYGLLAVLHQLRTATPDNPLFALSLATHPPAQQRLDLLEQAMGKRMDGLSGQSAITVAQRMERLAATRTASRTDAPAAAAPAGRRVPVKK</sequence>
<comment type="caution">
    <text evidence="10">The sequence shown here is derived from an EMBL/GenBank/DDBJ whole genome shotgun (WGS) entry which is preliminary data.</text>
</comment>
<evidence type="ECO:0000256" key="5">
    <source>
        <dbReference type="ARBA" id="ARBA00023049"/>
    </source>
</evidence>
<dbReference type="GO" id="GO:0016020">
    <property type="term" value="C:membrane"/>
    <property type="evidence" value="ECO:0007669"/>
    <property type="project" value="TreeGrafter"/>
</dbReference>
<dbReference type="PANTHER" id="PTHR22726">
    <property type="entry name" value="METALLOENDOPEPTIDASE OMA1"/>
    <property type="match status" value="1"/>
</dbReference>
<evidence type="ECO:0000256" key="3">
    <source>
        <dbReference type="ARBA" id="ARBA00022801"/>
    </source>
</evidence>
<protein>
    <recommendedName>
        <fullName evidence="9">Peptidase M48 domain-containing protein</fullName>
    </recommendedName>
</protein>
<feature type="chain" id="PRO_5036792646" description="Peptidase M48 domain-containing protein" evidence="8">
    <location>
        <begin position="27"/>
        <end position="356"/>
    </location>
</feature>
<evidence type="ECO:0000313" key="10">
    <source>
        <dbReference type="EMBL" id="GGA83830.1"/>
    </source>
</evidence>
<keyword evidence="2" id="KW-0479">Metal-binding</keyword>
<evidence type="ECO:0000256" key="1">
    <source>
        <dbReference type="ARBA" id="ARBA00022670"/>
    </source>
</evidence>
<feature type="region of interest" description="Disordered" evidence="7">
    <location>
        <begin position="333"/>
        <end position="356"/>
    </location>
</feature>
<dbReference type="InterPro" id="IPR051156">
    <property type="entry name" value="Mito/Outer_Membr_Metalloprot"/>
</dbReference>
<evidence type="ECO:0000256" key="2">
    <source>
        <dbReference type="ARBA" id="ARBA00022723"/>
    </source>
</evidence>
<dbReference type="InterPro" id="IPR001915">
    <property type="entry name" value="Peptidase_M48"/>
</dbReference>
<dbReference type="PANTHER" id="PTHR22726:SF1">
    <property type="entry name" value="METALLOENDOPEPTIDASE OMA1, MITOCHONDRIAL"/>
    <property type="match status" value="1"/>
</dbReference>
<keyword evidence="1 6" id="KW-0645">Protease</keyword>
<proteinExistence type="inferred from homology"/>
<dbReference type="Pfam" id="PF01435">
    <property type="entry name" value="Peptidase_M48"/>
    <property type="match status" value="1"/>
</dbReference>
<evidence type="ECO:0000256" key="7">
    <source>
        <dbReference type="SAM" id="MobiDB-lite"/>
    </source>
</evidence>
<dbReference type="GO" id="GO:0051603">
    <property type="term" value="P:proteolysis involved in protein catabolic process"/>
    <property type="evidence" value="ECO:0007669"/>
    <property type="project" value="TreeGrafter"/>
</dbReference>
<dbReference type="EMBL" id="BMIG01000001">
    <property type="protein sequence ID" value="GGA83830.1"/>
    <property type="molecule type" value="Genomic_DNA"/>
</dbReference>
<reference evidence="10" key="1">
    <citation type="journal article" date="2014" name="Int. J. Syst. Evol. Microbiol.">
        <title>Complete genome sequence of Corynebacterium casei LMG S-19264T (=DSM 44701T), isolated from a smear-ripened cheese.</title>
        <authorList>
            <consortium name="US DOE Joint Genome Institute (JGI-PGF)"/>
            <person name="Walter F."/>
            <person name="Albersmeier A."/>
            <person name="Kalinowski J."/>
            <person name="Ruckert C."/>
        </authorList>
    </citation>
    <scope>NUCLEOTIDE SEQUENCE</scope>
    <source>
        <strain evidence="10">CGMCC 1.15322</strain>
    </source>
</reference>
<dbReference type="GO" id="GO:0004222">
    <property type="term" value="F:metalloendopeptidase activity"/>
    <property type="evidence" value="ECO:0007669"/>
    <property type="project" value="InterPro"/>
</dbReference>
<dbReference type="Proteomes" id="UP000620596">
    <property type="component" value="Unassembled WGS sequence"/>
</dbReference>
<gene>
    <name evidence="10" type="ORF">GCM10011496_00360</name>
</gene>
<organism evidence="10 11">
    <name type="scientific">Polaromonas eurypsychrophila</name>
    <dbReference type="NCBI Taxonomy" id="1614635"/>
    <lineage>
        <taxon>Bacteria</taxon>
        <taxon>Pseudomonadati</taxon>
        <taxon>Pseudomonadota</taxon>
        <taxon>Betaproteobacteria</taxon>
        <taxon>Burkholderiales</taxon>
        <taxon>Comamonadaceae</taxon>
        <taxon>Polaromonas</taxon>
    </lineage>
</organism>
<evidence type="ECO:0000256" key="4">
    <source>
        <dbReference type="ARBA" id="ARBA00022833"/>
    </source>
</evidence>
<name>A0A916WBD5_9BURK</name>
<keyword evidence="4 6" id="KW-0862">Zinc</keyword>
<keyword evidence="8" id="KW-0732">Signal</keyword>
<accession>A0A916WBD5</accession>
<evidence type="ECO:0000256" key="6">
    <source>
        <dbReference type="RuleBase" id="RU003983"/>
    </source>
</evidence>
<dbReference type="GO" id="GO:0046872">
    <property type="term" value="F:metal ion binding"/>
    <property type="evidence" value="ECO:0007669"/>
    <property type="project" value="UniProtKB-KW"/>
</dbReference>
<comment type="cofactor">
    <cofactor evidence="6">
        <name>Zn(2+)</name>
        <dbReference type="ChEBI" id="CHEBI:29105"/>
    </cofactor>
    <text evidence="6">Binds 1 zinc ion per subunit.</text>
</comment>
<dbReference type="AlphaFoldDB" id="A0A916WBD5"/>
<keyword evidence="11" id="KW-1185">Reference proteome</keyword>
<dbReference type="PROSITE" id="PS51257">
    <property type="entry name" value="PROKAR_LIPOPROTEIN"/>
    <property type="match status" value="1"/>
</dbReference>
<reference evidence="10" key="2">
    <citation type="submission" date="2020-09" db="EMBL/GenBank/DDBJ databases">
        <authorList>
            <person name="Sun Q."/>
            <person name="Zhou Y."/>
        </authorList>
    </citation>
    <scope>NUCLEOTIDE SEQUENCE</scope>
    <source>
        <strain evidence="10">CGMCC 1.15322</strain>
    </source>
</reference>
<keyword evidence="3 6" id="KW-0378">Hydrolase</keyword>
<keyword evidence="5 6" id="KW-0482">Metalloprotease</keyword>
<evidence type="ECO:0000256" key="8">
    <source>
        <dbReference type="SAM" id="SignalP"/>
    </source>
</evidence>
<evidence type="ECO:0000313" key="11">
    <source>
        <dbReference type="Proteomes" id="UP000620596"/>
    </source>
</evidence>
<comment type="similarity">
    <text evidence="6">Belongs to the peptidase M48 family.</text>
</comment>
<feature type="signal peptide" evidence="8">
    <location>
        <begin position="1"/>
        <end position="26"/>
    </location>
</feature>
<dbReference type="RefSeq" id="WP_188705379.1">
    <property type="nucleotide sequence ID" value="NZ_BMIG01000001.1"/>
</dbReference>
<dbReference type="Gene3D" id="3.30.2010.10">
    <property type="entry name" value="Metalloproteases ('zincins'), catalytic domain"/>
    <property type="match status" value="1"/>
</dbReference>